<dbReference type="SMART" id="SM00175">
    <property type="entry name" value="RAB"/>
    <property type="match status" value="1"/>
</dbReference>
<keyword evidence="5" id="KW-0653">Protein transport</keyword>
<evidence type="ECO:0000256" key="5">
    <source>
        <dbReference type="ARBA" id="ARBA00022927"/>
    </source>
</evidence>
<keyword evidence="3" id="KW-0813">Transport</keyword>
<evidence type="ECO:0000256" key="6">
    <source>
        <dbReference type="ARBA" id="ARBA00023134"/>
    </source>
</evidence>
<evidence type="ECO:0000313" key="12">
    <source>
        <dbReference type="EMBL" id="CAK9207003.1"/>
    </source>
</evidence>
<keyword evidence="4" id="KW-0547">Nucleotide-binding</keyword>
<evidence type="ECO:0000256" key="10">
    <source>
        <dbReference type="ARBA" id="ARBA00037868"/>
    </source>
</evidence>
<dbReference type="Pfam" id="PF00071">
    <property type="entry name" value="Ras"/>
    <property type="match status" value="1"/>
</dbReference>
<dbReference type="CDD" id="cd04123">
    <property type="entry name" value="Rab21"/>
    <property type="match status" value="1"/>
</dbReference>
<dbReference type="InterPro" id="IPR005225">
    <property type="entry name" value="Small_GTP-bd"/>
</dbReference>
<dbReference type="EMBL" id="OZ019907">
    <property type="protein sequence ID" value="CAK9207003.1"/>
    <property type="molecule type" value="Genomic_DNA"/>
</dbReference>
<organism evidence="12 13">
    <name type="scientific">Sphagnum troendelagicum</name>
    <dbReference type="NCBI Taxonomy" id="128251"/>
    <lineage>
        <taxon>Eukaryota</taxon>
        <taxon>Viridiplantae</taxon>
        <taxon>Streptophyta</taxon>
        <taxon>Embryophyta</taxon>
        <taxon>Bryophyta</taxon>
        <taxon>Sphagnophytina</taxon>
        <taxon>Sphagnopsida</taxon>
        <taxon>Sphagnales</taxon>
        <taxon>Sphagnaceae</taxon>
        <taxon>Sphagnum</taxon>
    </lineage>
</organism>
<evidence type="ECO:0000256" key="7">
    <source>
        <dbReference type="ARBA" id="ARBA00023136"/>
    </source>
</evidence>
<dbReference type="InterPro" id="IPR001806">
    <property type="entry name" value="Small_GTPase"/>
</dbReference>
<comment type="subcellular location">
    <subcellularLocation>
        <location evidence="10">Endomembrane system</location>
        <topology evidence="10">Lipid-anchor</topology>
    </subcellularLocation>
</comment>
<proteinExistence type="inferred from homology"/>
<keyword evidence="8" id="KW-0449">Lipoprotein</keyword>
<protein>
    <recommendedName>
        <fullName evidence="2">Ras-related protein Rab-21</fullName>
    </recommendedName>
</protein>
<dbReference type="PRINTS" id="PR00449">
    <property type="entry name" value="RASTRNSFRMNG"/>
</dbReference>
<evidence type="ECO:0000256" key="1">
    <source>
        <dbReference type="ARBA" id="ARBA00006270"/>
    </source>
</evidence>
<dbReference type="SMART" id="SM00176">
    <property type="entry name" value="RAN"/>
    <property type="match status" value="1"/>
</dbReference>
<dbReference type="NCBIfam" id="TIGR00231">
    <property type="entry name" value="small_GTP"/>
    <property type="match status" value="1"/>
</dbReference>
<keyword evidence="7" id="KW-0472">Membrane</keyword>
<comment type="similarity">
    <text evidence="1">Belongs to the small GTPase superfamily. Rab family.</text>
</comment>
<evidence type="ECO:0000256" key="9">
    <source>
        <dbReference type="ARBA" id="ARBA00023289"/>
    </source>
</evidence>
<dbReference type="PROSITE" id="PS51420">
    <property type="entry name" value="RHO"/>
    <property type="match status" value="1"/>
</dbReference>
<name>A0ABP0TX34_9BRYO</name>
<dbReference type="PROSITE" id="PS51419">
    <property type="entry name" value="RAB"/>
    <property type="match status" value="1"/>
</dbReference>
<keyword evidence="9" id="KW-0636">Prenylation</keyword>
<dbReference type="InterPro" id="IPR027417">
    <property type="entry name" value="P-loop_NTPase"/>
</dbReference>
<accession>A0ABP0TX34</accession>
<dbReference type="Gene3D" id="3.40.50.300">
    <property type="entry name" value="P-loop containing nucleotide triphosphate hydrolases"/>
    <property type="match status" value="1"/>
</dbReference>
<dbReference type="PROSITE" id="PS51421">
    <property type="entry name" value="RAS"/>
    <property type="match status" value="1"/>
</dbReference>
<dbReference type="PANTHER" id="PTHR47978">
    <property type="match status" value="1"/>
</dbReference>
<sequence length="209" mass="23077">MRSNSSSSTIKLVLLGDGRVGKTSLVLRYVENVFSDKQVATVQASYLTKRLTVDGQSVTLSIWDTAGQERFHALGPIYYRDADAALLVYDLLCKDSFDRVQSWVKELRKMAPNNIVLAIAGNKSDMDKMQHVNVGDTERYAESIGATHFVTSAKLNAGINEVFLDVAHRVLEQRKSHGPETATVNPRRKSVVIVDKQSPDPPPPSKCCS</sequence>
<evidence type="ECO:0000313" key="13">
    <source>
        <dbReference type="Proteomes" id="UP001497512"/>
    </source>
</evidence>
<evidence type="ECO:0000256" key="4">
    <source>
        <dbReference type="ARBA" id="ARBA00022741"/>
    </source>
</evidence>
<dbReference type="InterPro" id="IPR041833">
    <property type="entry name" value="Rab21"/>
</dbReference>
<evidence type="ECO:0000256" key="3">
    <source>
        <dbReference type="ARBA" id="ARBA00022448"/>
    </source>
</evidence>
<evidence type="ECO:0000256" key="2">
    <source>
        <dbReference type="ARBA" id="ARBA00014900"/>
    </source>
</evidence>
<dbReference type="SMART" id="SM00173">
    <property type="entry name" value="RAS"/>
    <property type="match status" value="1"/>
</dbReference>
<keyword evidence="13" id="KW-1185">Reference proteome</keyword>
<dbReference type="SUPFAM" id="SSF52540">
    <property type="entry name" value="P-loop containing nucleoside triphosphate hydrolases"/>
    <property type="match status" value="1"/>
</dbReference>
<gene>
    <name evidence="12" type="ORF">CSSPTR1EN2_LOCUS8631</name>
</gene>
<evidence type="ECO:0000256" key="11">
    <source>
        <dbReference type="SAM" id="MobiDB-lite"/>
    </source>
</evidence>
<evidence type="ECO:0000256" key="8">
    <source>
        <dbReference type="ARBA" id="ARBA00023288"/>
    </source>
</evidence>
<reference evidence="12" key="1">
    <citation type="submission" date="2024-02" db="EMBL/GenBank/DDBJ databases">
        <authorList>
            <consortium name="ELIXIR-Norway"/>
            <consortium name="Elixir Norway"/>
        </authorList>
    </citation>
    <scope>NUCLEOTIDE SEQUENCE</scope>
</reference>
<keyword evidence="6" id="KW-0342">GTP-binding</keyword>
<feature type="region of interest" description="Disordered" evidence="11">
    <location>
        <begin position="175"/>
        <end position="209"/>
    </location>
</feature>
<feature type="compositionally biased region" description="Pro residues" evidence="11">
    <location>
        <begin position="199"/>
        <end position="209"/>
    </location>
</feature>
<dbReference type="Proteomes" id="UP001497512">
    <property type="component" value="Chromosome 15"/>
</dbReference>
<dbReference type="SMART" id="SM00174">
    <property type="entry name" value="RHO"/>
    <property type="match status" value="1"/>
</dbReference>